<dbReference type="InterPro" id="IPR025359">
    <property type="entry name" value="SduA_C"/>
</dbReference>
<dbReference type="Proteomes" id="UP000542674">
    <property type="component" value="Unassembled WGS sequence"/>
</dbReference>
<evidence type="ECO:0000313" key="2">
    <source>
        <dbReference type="EMBL" id="MBB4967968.1"/>
    </source>
</evidence>
<gene>
    <name evidence="2" type="ORF">F4559_005327</name>
</gene>
<protein>
    <recommendedName>
        <fullName evidence="1">Shedu protein SduA C-terminal domain-containing protein</fullName>
    </recommendedName>
</protein>
<feature type="domain" description="Shedu protein SduA C-terminal" evidence="1">
    <location>
        <begin position="213"/>
        <end position="392"/>
    </location>
</feature>
<name>A0A7W7WYQ9_9PSEU</name>
<dbReference type="Pfam" id="PF14082">
    <property type="entry name" value="SduA_C"/>
    <property type="match status" value="1"/>
</dbReference>
<dbReference type="EMBL" id="JACHJS010000001">
    <property type="protein sequence ID" value="MBB4967968.1"/>
    <property type="molecule type" value="Genomic_DNA"/>
</dbReference>
<evidence type="ECO:0000259" key="1">
    <source>
        <dbReference type="Pfam" id="PF14082"/>
    </source>
</evidence>
<evidence type="ECO:0000313" key="3">
    <source>
        <dbReference type="Proteomes" id="UP000542674"/>
    </source>
</evidence>
<sequence>MTRFSSAYRLLGTEFSVADGDFSNLEIRRSENDDNFHFFFDTRANRLITDFVLDDRPRVATLCQVTLIKKDGTYSPRLRFWKKDKSSPQRRALEYTVTEDEVTKIIKATVDTSDGHQNVWKLIHFLQSFTEVDIPDDNFRAVTEDSTQLAGLLESSDRQTVLEAVRIALGGGLTEEDLLIVSNRKAQLAVFKRLLNDPDFFEAERVRREKRGPEAVWQDFFEENTWIFGYGLKLVACEPLDPEKLERITTGANIFTGAGKRADAVMRSKGYVSSLLFCEIKTHLKPLLEKIPYRQPDVYQVSTEVSGGVSQVQKTASKALMGISQVLHDLYEDDGTPTGIQFSAIRPRQALVIGSLDEFKTGGGVNPEKLSSFDLFRHSVQDVEIITFDELYERASFIVHDT</sequence>
<dbReference type="AlphaFoldDB" id="A0A7W7WYQ9"/>
<reference evidence="2 3" key="1">
    <citation type="submission" date="2020-08" db="EMBL/GenBank/DDBJ databases">
        <title>Sequencing the genomes of 1000 actinobacteria strains.</title>
        <authorList>
            <person name="Klenk H.-P."/>
        </authorList>
    </citation>
    <scope>NUCLEOTIDE SEQUENCE [LARGE SCALE GENOMIC DNA]</scope>
    <source>
        <strain evidence="2 3">DSM 45084</strain>
    </source>
</reference>
<dbReference type="RefSeq" id="WP_184673083.1">
    <property type="nucleotide sequence ID" value="NZ_BAABAI010000016.1"/>
</dbReference>
<proteinExistence type="predicted"/>
<comment type="caution">
    <text evidence="2">The sequence shown here is derived from an EMBL/GenBank/DDBJ whole genome shotgun (WGS) entry which is preliminary data.</text>
</comment>
<accession>A0A7W7WYQ9</accession>
<keyword evidence="3" id="KW-1185">Reference proteome</keyword>
<organism evidence="2 3">
    <name type="scientific">Saccharothrix violaceirubra</name>
    <dbReference type="NCBI Taxonomy" id="413306"/>
    <lineage>
        <taxon>Bacteria</taxon>
        <taxon>Bacillati</taxon>
        <taxon>Actinomycetota</taxon>
        <taxon>Actinomycetes</taxon>
        <taxon>Pseudonocardiales</taxon>
        <taxon>Pseudonocardiaceae</taxon>
        <taxon>Saccharothrix</taxon>
    </lineage>
</organism>